<feature type="compositionally biased region" description="Polar residues" evidence="1">
    <location>
        <begin position="177"/>
        <end position="201"/>
    </location>
</feature>
<dbReference type="Gene3D" id="1.10.510.10">
    <property type="entry name" value="Transferase(Phosphotransferase) domain 1"/>
    <property type="match status" value="1"/>
</dbReference>
<feature type="domain" description="Protein kinase" evidence="2">
    <location>
        <begin position="1"/>
        <end position="122"/>
    </location>
</feature>
<dbReference type="GO" id="GO:0005886">
    <property type="term" value="C:plasma membrane"/>
    <property type="evidence" value="ECO:0007669"/>
    <property type="project" value="TreeGrafter"/>
</dbReference>
<dbReference type="PROSITE" id="PS50011">
    <property type="entry name" value="PROTEIN_KINASE_DOM"/>
    <property type="match status" value="1"/>
</dbReference>
<dbReference type="Proteomes" id="UP001187192">
    <property type="component" value="Unassembled WGS sequence"/>
</dbReference>
<dbReference type="Pfam" id="PF00069">
    <property type="entry name" value="Pkinase"/>
    <property type="match status" value="1"/>
</dbReference>
<gene>
    <name evidence="3" type="ORF">TIFTF001_050381</name>
</gene>
<accession>A0AA88CQ64</accession>
<dbReference type="PANTHER" id="PTHR27003">
    <property type="entry name" value="OS07G0166700 PROTEIN"/>
    <property type="match status" value="1"/>
</dbReference>
<reference evidence="3" key="1">
    <citation type="submission" date="2023-07" db="EMBL/GenBank/DDBJ databases">
        <title>draft genome sequence of fig (Ficus carica).</title>
        <authorList>
            <person name="Takahashi T."/>
            <person name="Nishimura K."/>
        </authorList>
    </citation>
    <scope>NUCLEOTIDE SEQUENCE</scope>
</reference>
<name>A0AA88CQ64_FICCA</name>
<proteinExistence type="predicted"/>
<evidence type="ECO:0000313" key="4">
    <source>
        <dbReference type="Proteomes" id="UP001187192"/>
    </source>
</evidence>
<dbReference type="InterPro" id="IPR000719">
    <property type="entry name" value="Prot_kinase_dom"/>
</dbReference>
<dbReference type="InterPro" id="IPR045272">
    <property type="entry name" value="ANXUR1/2-like"/>
</dbReference>
<dbReference type="PANTHER" id="PTHR27003:SF434">
    <property type="entry name" value="RECEPTOR-LIKE PROTEIN KINASE FERONIA"/>
    <property type="match status" value="1"/>
</dbReference>
<evidence type="ECO:0000256" key="1">
    <source>
        <dbReference type="SAM" id="MobiDB-lite"/>
    </source>
</evidence>
<comment type="caution">
    <text evidence="3">The sequence shown here is derived from an EMBL/GenBank/DDBJ whole genome shotgun (WGS) entry which is preliminary data.</text>
</comment>
<dbReference type="EMBL" id="BTGU01008192">
    <property type="protein sequence ID" value="GMN25556.1"/>
    <property type="molecule type" value="Genomic_DNA"/>
</dbReference>
<dbReference type="GO" id="GO:0009506">
    <property type="term" value="C:plasmodesma"/>
    <property type="evidence" value="ECO:0007669"/>
    <property type="project" value="TreeGrafter"/>
</dbReference>
<protein>
    <recommendedName>
        <fullName evidence="2">Protein kinase domain-containing protein</fullName>
    </recommendedName>
</protein>
<dbReference type="GO" id="GO:0005524">
    <property type="term" value="F:ATP binding"/>
    <property type="evidence" value="ECO:0007669"/>
    <property type="project" value="InterPro"/>
</dbReference>
<dbReference type="InterPro" id="IPR011009">
    <property type="entry name" value="Kinase-like_dom_sf"/>
</dbReference>
<keyword evidence="4" id="KW-1185">Reference proteome</keyword>
<sequence>MSKADVSTKVKGSFGYLDPEYYRRQQLTEKSDVYSFGVVLCEVLCGRPPILRNAERKQVSLAEWVRSCFQNGMLNQIVDLHLTGQIAPECLKKYGEIAVSCMVDNGTERPSMNDIVWGLEFAMQLQKNAEDNDRIGGAIMEDKGMDEVALMKSSNNSDVTFSSSWEDMSGLKISGMSKMSSSELGSTTNESIKGTSGTVFSEINDPKGR</sequence>
<dbReference type="AlphaFoldDB" id="A0AA88CQ64"/>
<dbReference type="SUPFAM" id="SSF56112">
    <property type="entry name" value="Protein kinase-like (PK-like)"/>
    <property type="match status" value="1"/>
</dbReference>
<evidence type="ECO:0000313" key="3">
    <source>
        <dbReference type="EMBL" id="GMN25556.1"/>
    </source>
</evidence>
<dbReference type="GO" id="GO:0004714">
    <property type="term" value="F:transmembrane receptor protein tyrosine kinase activity"/>
    <property type="evidence" value="ECO:0007669"/>
    <property type="project" value="InterPro"/>
</dbReference>
<organism evidence="3 4">
    <name type="scientific">Ficus carica</name>
    <name type="common">Common fig</name>
    <dbReference type="NCBI Taxonomy" id="3494"/>
    <lineage>
        <taxon>Eukaryota</taxon>
        <taxon>Viridiplantae</taxon>
        <taxon>Streptophyta</taxon>
        <taxon>Embryophyta</taxon>
        <taxon>Tracheophyta</taxon>
        <taxon>Spermatophyta</taxon>
        <taxon>Magnoliopsida</taxon>
        <taxon>eudicotyledons</taxon>
        <taxon>Gunneridae</taxon>
        <taxon>Pentapetalae</taxon>
        <taxon>rosids</taxon>
        <taxon>fabids</taxon>
        <taxon>Rosales</taxon>
        <taxon>Moraceae</taxon>
        <taxon>Ficeae</taxon>
        <taxon>Ficus</taxon>
    </lineage>
</organism>
<feature type="region of interest" description="Disordered" evidence="1">
    <location>
        <begin position="176"/>
        <end position="209"/>
    </location>
</feature>
<evidence type="ECO:0000259" key="2">
    <source>
        <dbReference type="PROSITE" id="PS50011"/>
    </source>
</evidence>